<dbReference type="PANTHER" id="PTHR31681">
    <property type="entry name" value="C2H2-LIKE ZINC FINGER PROTEIN"/>
    <property type="match status" value="1"/>
</dbReference>
<dbReference type="OMA" id="EGHAVHT"/>
<name>V4LH29_EUTSA</name>
<dbReference type="AlphaFoldDB" id="V4LH29"/>
<evidence type="ECO:0000313" key="2">
    <source>
        <dbReference type="EMBL" id="ESQ43009.1"/>
    </source>
</evidence>
<organism evidence="2 3">
    <name type="scientific">Eutrema salsugineum</name>
    <name type="common">Saltwater cress</name>
    <name type="synonym">Sisymbrium salsugineum</name>
    <dbReference type="NCBI Taxonomy" id="72664"/>
    <lineage>
        <taxon>Eukaryota</taxon>
        <taxon>Viridiplantae</taxon>
        <taxon>Streptophyta</taxon>
        <taxon>Embryophyta</taxon>
        <taxon>Tracheophyta</taxon>
        <taxon>Spermatophyta</taxon>
        <taxon>Magnoliopsida</taxon>
        <taxon>eudicotyledons</taxon>
        <taxon>Gunneridae</taxon>
        <taxon>Pentapetalae</taxon>
        <taxon>rosids</taxon>
        <taxon>malvids</taxon>
        <taxon>Brassicales</taxon>
        <taxon>Brassicaceae</taxon>
        <taxon>Eutremeae</taxon>
        <taxon>Eutrema</taxon>
    </lineage>
</organism>
<dbReference type="Pfam" id="PF03478">
    <property type="entry name" value="Beta-prop_KIB1-4"/>
    <property type="match status" value="1"/>
</dbReference>
<dbReference type="KEGG" id="eus:EUTSA_v10015966mg"/>
<accession>V4LH29</accession>
<feature type="domain" description="KIB1-4 beta-propeller" evidence="1">
    <location>
        <begin position="77"/>
        <end position="315"/>
    </location>
</feature>
<gene>
    <name evidence="2" type="ORF">EUTSA_v10015966mg</name>
</gene>
<protein>
    <recommendedName>
        <fullName evidence="1">KIB1-4 beta-propeller domain-containing protein</fullName>
    </recommendedName>
</protein>
<dbReference type="Proteomes" id="UP000030689">
    <property type="component" value="Unassembled WGS sequence"/>
</dbReference>
<dbReference type="EMBL" id="KI517464">
    <property type="protein sequence ID" value="ESQ43009.1"/>
    <property type="molecule type" value="Genomic_DNA"/>
</dbReference>
<evidence type="ECO:0000313" key="3">
    <source>
        <dbReference type="Proteomes" id="UP000030689"/>
    </source>
</evidence>
<dbReference type="PANTHER" id="PTHR31681:SF34">
    <property type="entry name" value="DUF295 DOMAIN-CONTAINING PROTEIN"/>
    <property type="match status" value="1"/>
</dbReference>
<proteinExistence type="predicted"/>
<reference evidence="2 3" key="1">
    <citation type="journal article" date="2013" name="Front. Plant Sci.">
        <title>The Reference Genome of the Halophytic Plant Eutrema salsugineum.</title>
        <authorList>
            <person name="Yang R."/>
            <person name="Jarvis D.E."/>
            <person name="Chen H."/>
            <person name="Beilstein M.A."/>
            <person name="Grimwood J."/>
            <person name="Jenkins J."/>
            <person name="Shu S."/>
            <person name="Prochnik S."/>
            <person name="Xin M."/>
            <person name="Ma C."/>
            <person name="Schmutz J."/>
            <person name="Wing R.A."/>
            <person name="Mitchell-Olds T."/>
            <person name="Schumaker K.S."/>
            <person name="Wang X."/>
        </authorList>
    </citation>
    <scope>NUCLEOTIDE SEQUENCE [LARGE SCALE GENOMIC DNA]</scope>
</reference>
<sequence>MSLLLSRLSRPALVRRSSLLHHLLLSKGFSSSLLQTPPCFIVTASPCGENLGKLVVMYANGRGCTDLEKKVPLELVDSDLRVTIGASYGWVAALNKDDGILRLQDDLNPFASDTDPKRISLPPLVTLPCCQTQMDCVVAVKFLGPQLSFCRPAQSNKPEWTNVRIENPCFYSSPVMFSNKDDMFRIPGSRGHFIRSWDHRTENHKPKFQRLRFQNLPELTKTKRELLLSCCTSEHLVDESPGETFLVKWYRRATPSGVVRMKTKALMVYKQDDEGNTLYTQDIGDLCIFISKSGPFCVSASSFHGMCSNSVEVLDVDKWACVDLPDYFIISQNPSSRHPYYIPPQNID</sequence>
<keyword evidence="3" id="KW-1185">Reference proteome</keyword>
<evidence type="ECO:0000259" key="1">
    <source>
        <dbReference type="Pfam" id="PF03478"/>
    </source>
</evidence>
<dbReference type="Gramene" id="ESQ43009">
    <property type="protein sequence ID" value="ESQ43009"/>
    <property type="gene ID" value="EUTSA_v10015966mg"/>
</dbReference>
<dbReference type="InterPro" id="IPR005174">
    <property type="entry name" value="KIB1-4_b-propeller"/>
</dbReference>